<dbReference type="InterPro" id="IPR036264">
    <property type="entry name" value="Bact_exopeptidase_dim_dom"/>
</dbReference>
<dbReference type="PROSITE" id="PS00759">
    <property type="entry name" value="ARGE_DAPE_CPG2_2"/>
    <property type="match status" value="1"/>
</dbReference>
<evidence type="ECO:0000256" key="5">
    <source>
        <dbReference type="ARBA" id="ARBA00022833"/>
    </source>
</evidence>
<dbReference type="GO" id="GO:0051603">
    <property type="term" value="P:proteolysis involved in protein catabolic process"/>
    <property type="evidence" value="ECO:0007669"/>
    <property type="project" value="TreeGrafter"/>
</dbReference>
<dbReference type="InterPro" id="IPR047177">
    <property type="entry name" value="Pept_M20A"/>
</dbReference>
<dbReference type="Gene3D" id="1.10.150.900">
    <property type="match status" value="1"/>
</dbReference>
<dbReference type="Pfam" id="PF07687">
    <property type="entry name" value="M20_dimer"/>
    <property type="match status" value="1"/>
</dbReference>
<dbReference type="EMBL" id="JAKJXP020000033">
    <property type="protein sequence ID" value="KAK7752979.1"/>
    <property type="molecule type" value="Genomic_DNA"/>
</dbReference>
<evidence type="ECO:0000256" key="2">
    <source>
        <dbReference type="ARBA" id="ARBA00022670"/>
    </source>
</evidence>
<sequence>MSSEQRQLQVRRLTAAVHVPTESFDDNGNVNEDPRWETFDHFHHVLSELFPLVHSKLELRKVNRYGLQYTWKGSNSSLKPLLFTAHQDVVPAGDASLWTYPPFSAHYDGSFVWGRGAADCKNVLIGVLSVIENLLSQSFMPHRAIVLAFGYDEETGGMRGAASLNASLLEEWGSDSFLFVLDEGGMGVQALGDVLYAYPGVGEKGYYDVQLALQVKGGHSSRPPPHTGIGIMAEAILALENEPYYPRLTQSNPFRSVLECNVKYSPEAVPPWLRDALLHGGEEEIARRLSELMPDERWLMQTSQAVDVITGGHKVNALPEEVLVQVNHRVALHESVSYVNHHIRHVLMPIVRKYGLQFEGFGTESPGDSSTSNGYLRLRGLQTLDIAPISPTEGGVWNVFSGTLRHVFESTEMGQGKTVVPAGNIMTGNTDTVHYWSLTKNIYRFTPAREGTRLNPHAVDERMGITAHLEGMRLYYDLIRNFDSWEDE</sequence>
<organism evidence="7 8">
    <name type="scientific">Diatrype stigma</name>
    <dbReference type="NCBI Taxonomy" id="117547"/>
    <lineage>
        <taxon>Eukaryota</taxon>
        <taxon>Fungi</taxon>
        <taxon>Dikarya</taxon>
        <taxon>Ascomycota</taxon>
        <taxon>Pezizomycotina</taxon>
        <taxon>Sordariomycetes</taxon>
        <taxon>Xylariomycetidae</taxon>
        <taxon>Xylariales</taxon>
        <taxon>Diatrypaceae</taxon>
        <taxon>Diatrype</taxon>
    </lineage>
</organism>
<evidence type="ECO:0000256" key="4">
    <source>
        <dbReference type="ARBA" id="ARBA00022801"/>
    </source>
</evidence>
<evidence type="ECO:0000259" key="6">
    <source>
        <dbReference type="Pfam" id="PF07687"/>
    </source>
</evidence>
<dbReference type="InterPro" id="IPR001261">
    <property type="entry name" value="ArgE/DapE_CS"/>
</dbReference>
<dbReference type="PANTHER" id="PTHR45962:SF1">
    <property type="entry name" value="N-FATTY-ACYL-AMINO ACID SYNTHASE_HYDROLASE PM20D1"/>
    <property type="match status" value="1"/>
</dbReference>
<dbReference type="GO" id="GO:0046872">
    <property type="term" value="F:metal ion binding"/>
    <property type="evidence" value="ECO:0007669"/>
    <property type="project" value="UniProtKB-KW"/>
</dbReference>
<dbReference type="PANTHER" id="PTHR45962">
    <property type="entry name" value="N-FATTY-ACYL-AMINO ACID SYNTHASE/HYDROLASE PM20D1"/>
    <property type="match status" value="1"/>
</dbReference>
<reference evidence="7 8" key="1">
    <citation type="submission" date="2024-02" db="EMBL/GenBank/DDBJ databases">
        <title>De novo assembly and annotation of 12 fungi associated with fruit tree decline syndrome in Ontario, Canada.</title>
        <authorList>
            <person name="Sulman M."/>
            <person name="Ellouze W."/>
            <person name="Ilyukhin E."/>
        </authorList>
    </citation>
    <scope>NUCLEOTIDE SEQUENCE [LARGE SCALE GENOMIC DNA]</scope>
    <source>
        <strain evidence="7 8">M11/M66-122</strain>
    </source>
</reference>
<dbReference type="FunFam" id="3.40.630.10:FF:000027">
    <property type="entry name" value="N-fatty-acyl-amino acid synthase/hydrolase PM20D1"/>
    <property type="match status" value="1"/>
</dbReference>
<name>A0AAN9UPR1_9PEZI</name>
<dbReference type="Gene3D" id="3.30.70.360">
    <property type="match status" value="1"/>
</dbReference>
<evidence type="ECO:0000313" key="7">
    <source>
        <dbReference type="EMBL" id="KAK7752979.1"/>
    </source>
</evidence>
<dbReference type="Proteomes" id="UP001320420">
    <property type="component" value="Unassembled WGS sequence"/>
</dbReference>
<keyword evidence="8" id="KW-1185">Reference proteome</keyword>
<dbReference type="AlphaFoldDB" id="A0AAN9UPR1"/>
<dbReference type="PROSITE" id="PS00758">
    <property type="entry name" value="ARGE_DAPE_CPG2_1"/>
    <property type="match status" value="1"/>
</dbReference>
<dbReference type="InterPro" id="IPR011650">
    <property type="entry name" value="Peptidase_M20_dimer"/>
</dbReference>
<dbReference type="CDD" id="cd05674">
    <property type="entry name" value="M20_yscS"/>
    <property type="match status" value="1"/>
</dbReference>
<keyword evidence="3" id="KW-0479">Metal-binding</keyword>
<dbReference type="SUPFAM" id="SSF55031">
    <property type="entry name" value="Bacterial exopeptidase dimerisation domain"/>
    <property type="match status" value="1"/>
</dbReference>
<keyword evidence="4" id="KW-0378">Hydrolase</keyword>
<evidence type="ECO:0000313" key="8">
    <source>
        <dbReference type="Proteomes" id="UP001320420"/>
    </source>
</evidence>
<dbReference type="SUPFAM" id="SSF53187">
    <property type="entry name" value="Zn-dependent exopeptidases"/>
    <property type="match status" value="1"/>
</dbReference>
<evidence type="ECO:0000256" key="3">
    <source>
        <dbReference type="ARBA" id="ARBA00022723"/>
    </source>
</evidence>
<accession>A0AAN9UPR1</accession>
<dbReference type="GO" id="GO:0004180">
    <property type="term" value="F:carboxypeptidase activity"/>
    <property type="evidence" value="ECO:0007669"/>
    <property type="project" value="TreeGrafter"/>
</dbReference>
<evidence type="ECO:0000256" key="1">
    <source>
        <dbReference type="ARBA" id="ARBA00006247"/>
    </source>
</evidence>
<keyword evidence="5" id="KW-0862">Zinc</keyword>
<proteinExistence type="inferred from homology"/>
<keyword evidence="2" id="KW-0645">Protease</keyword>
<dbReference type="InterPro" id="IPR002933">
    <property type="entry name" value="Peptidase_M20"/>
</dbReference>
<protein>
    <recommendedName>
        <fullName evidence="6">Peptidase M20 dimerisation domain-containing protein</fullName>
    </recommendedName>
</protein>
<comment type="similarity">
    <text evidence="1">Belongs to the peptidase M20A family.</text>
</comment>
<dbReference type="Gene3D" id="3.40.630.10">
    <property type="entry name" value="Zn peptidases"/>
    <property type="match status" value="1"/>
</dbReference>
<feature type="domain" description="Peptidase M20 dimerisation" evidence="6">
    <location>
        <begin position="201"/>
        <end position="349"/>
    </location>
</feature>
<gene>
    <name evidence="7" type="ORF">SLS62_005138</name>
</gene>
<dbReference type="GO" id="GO:0000328">
    <property type="term" value="C:fungal-type vacuole lumen"/>
    <property type="evidence" value="ECO:0007669"/>
    <property type="project" value="TreeGrafter"/>
</dbReference>
<dbReference type="Pfam" id="PF01546">
    <property type="entry name" value="Peptidase_M20"/>
    <property type="match status" value="1"/>
</dbReference>
<comment type="caution">
    <text evidence="7">The sequence shown here is derived from an EMBL/GenBank/DDBJ whole genome shotgun (WGS) entry which is preliminary data.</text>
</comment>